<dbReference type="RefSeq" id="XP_013024596.1">
    <property type="nucleotide sequence ID" value="XM_013169142.1"/>
</dbReference>
<reference evidence="8 9" key="1">
    <citation type="journal article" date="2011" name="Science">
        <title>Comparative functional genomics of the fission yeasts.</title>
        <authorList>
            <person name="Rhind N."/>
            <person name="Chen Z."/>
            <person name="Yassour M."/>
            <person name="Thompson D.A."/>
            <person name="Haas B.J."/>
            <person name="Habib N."/>
            <person name="Wapinski I."/>
            <person name="Roy S."/>
            <person name="Lin M.F."/>
            <person name="Heiman D.I."/>
            <person name="Young S.K."/>
            <person name="Furuya K."/>
            <person name="Guo Y."/>
            <person name="Pidoux A."/>
            <person name="Chen H.M."/>
            <person name="Robbertse B."/>
            <person name="Goldberg J.M."/>
            <person name="Aoki K."/>
            <person name="Bayne E.H."/>
            <person name="Berlin A.M."/>
            <person name="Desjardins C.A."/>
            <person name="Dobbs E."/>
            <person name="Dukaj L."/>
            <person name="Fan L."/>
            <person name="FitzGerald M.G."/>
            <person name="French C."/>
            <person name="Gujja S."/>
            <person name="Hansen K."/>
            <person name="Keifenheim D."/>
            <person name="Levin J.Z."/>
            <person name="Mosher R.A."/>
            <person name="Mueller C.A."/>
            <person name="Pfiffner J."/>
            <person name="Priest M."/>
            <person name="Russ C."/>
            <person name="Smialowska A."/>
            <person name="Swoboda P."/>
            <person name="Sykes S.M."/>
            <person name="Vaughn M."/>
            <person name="Vengrova S."/>
            <person name="Yoder R."/>
            <person name="Zeng Q."/>
            <person name="Allshire R."/>
            <person name="Baulcombe D."/>
            <person name="Birren B.W."/>
            <person name="Brown W."/>
            <person name="Ekwall K."/>
            <person name="Kellis M."/>
            <person name="Leatherwood J."/>
            <person name="Levin H."/>
            <person name="Margalit H."/>
            <person name="Martienssen R."/>
            <person name="Nieduszynski C.A."/>
            <person name="Spatafora J.W."/>
            <person name="Friedman N."/>
            <person name="Dalgaard J.Z."/>
            <person name="Baumann P."/>
            <person name="Niki H."/>
            <person name="Regev A."/>
            <person name="Nusbaum C."/>
        </authorList>
    </citation>
    <scope>NUCLEOTIDE SEQUENCE [LARGE SCALE GENOMIC DNA]</scope>
    <source>
        <strain evidence="9">OY26 / ATCC MYA-4695 / CBS 11777 / NBRC 106824 / NRRL Y48691</strain>
    </source>
</reference>
<keyword evidence="4 7" id="KW-1133">Transmembrane helix</keyword>
<feature type="transmembrane region" description="Helical" evidence="7">
    <location>
        <begin position="133"/>
        <end position="152"/>
    </location>
</feature>
<dbReference type="GeneID" id="25039267"/>
<feature type="transmembrane region" description="Helical" evidence="7">
    <location>
        <begin position="189"/>
        <end position="212"/>
    </location>
</feature>
<evidence type="ECO:0000256" key="5">
    <source>
        <dbReference type="ARBA" id="ARBA00023136"/>
    </source>
</evidence>
<name>S9XB35_SCHCR</name>
<protein>
    <submittedName>
        <fullName evidence="8">Uncharacterized protein</fullName>
    </submittedName>
</protein>
<dbReference type="AlphaFoldDB" id="S9XB35"/>
<evidence type="ECO:0000256" key="1">
    <source>
        <dbReference type="ARBA" id="ARBA00004141"/>
    </source>
</evidence>
<sequence>MSEKELKFGSSDPPAYSHADVYNVDLEKGLCLCTQENVSKSSVSTPLKTKERKKNIVTESSSFPESIKELHCKTSEIVNYGFPENVVLKHRNYRLLSTAIFSLLCTLAISYPFEPFSWLKNAFNEIKYDWTLLGFLVLLIVIWAIFYAFFYFFHPIAIGAIRALPYSIIFVCIAIGNIGVLLGDAIYNVGVLLGDIIYAVAQGFYIVFMYFLGLDFANTTETTGSPTLPRYQQRDDALAPPPTTTNEEIEL</sequence>
<evidence type="ECO:0000256" key="3">
    <source>
        <dbReference type="ARBA" id="ARBA00022692"/>
    </source>
</evidence>
<accession>S9XB35</accession>
<evidence type="ECO:0000256" key="4">
    <source>
        <dbReference type="ARBA" id="ARBA00022989"/>
    </source>
</evidence>
<organism evidence="8 9">
    <name type="scientific">Schizosaccharomyces cryophilus (strain OY26 / ATCC MYA-4695 / CBS 11777 / NBRC 106824 / NRRL Y48691)</name>
    <name type="common">Fission yeast</name>
    <dbReference type="NCBI Taxonomy" id="653667"/>
    <lineage>
        <taxon>Eukaryota</taxon>
        <taxon>Fungi</taxon>
        <taxon>Dikarya</taxon>
        <taxon>Ascomycota</taxon>
        <taxon>Taphrinomycotina</taxon>
        <taxon>Schizosaccharomycetes</taxon>
        <taxon>Schizosaccharomycetales</taxon>
        <taxon>Schizosaccharomycetaceae</taxon>
        <taxon>Schizosaccharomyces</taxon>
    </lineage>
</organism>
<evidence type="ECO:0000313" key="8">
    <source>
        <dbReference type="EMBL" id="EPY50956.1"/>
    </source>
</evidence>
<gene>
    <name evidence="8" type="ORF">SPOG_04954</name>
</gene>
<keyword evidence="3 7" id="KW-0812">Transmembrane</keyword>
<dbReference type="OrthoDB" id="5474682at2759"/>
<comment type="subcellular location">
    <subcellularLocation>
        <location evidence="1">Membrane</location>
        <topology evidence="1">Multi-pass membrane protein</topology>
    </subcellularLocation>
</comment>
<keyword evidence="9" id="KW-1185">Reference proteome</keyword>
<dbReference type="Pfam" id="PF06198">
    <property type="entry name" value="DUF999"/>
    <property type="match status" value="1"/>
</dbReference>
<dbReference type="HOGENOM" id="CLU_098039_0_0_1"/>
<feature type="transmembrane region" description="Helical" evidence="7">
    <location>
        <begin position="95"/>
        <end position="113"/>
    </location>
</feature>
<feature type="transmembrane region" description="Helical" evidence="7">
    <location>
        <begin position="164"/>
        <end position="183"/>
    </location>
</feature>
<feature type="region of interest" description="Disordered" evidence="6">
    <location>
        <begin position="225"/>
        <end position="251"/>
    </location>
</feature>
<proteinExistence type="inferred from homology"/>
<dbReference type="InterPro" id="IPR009340">
    <property type="entry name" value="DUF999"/>
</dbReference>
<evidence type="ECO:0000256" key="6">
    <source>
        <dbReference type="SAM" id="MobiDB-lite"/>
    </source>
</evidence>
<evidence type="ECO:0000256" key="7">
    <source>
        <dbReference type="SAM" id="Phobius"/>
    </source>
</evidence>
<evidence type="ECO:0000256" key="2">
    <source>
        <dbReference type="ARBA" id="ARBA00006977"/>
    </source>
</evidence>
<keyword evidence="5 7" id="KW-0472">Membrane</keyword>
<dbReference type="Proteomes" id="UP000015464">
    <property type="component" value="Unassembled WGS sequence"/>
</dbReference>
<comment type="similarity">
    <text evidence="2">Belongs to the UPF0494 family.</text>
</comment>
<dbReference type="GO" id="GO:0016020">
    <property type="term" value="C:membrane"/>
    <property type="evidence" value="ECO:0007669"/>
    <property type="project" value="UniProtKB-SubCell"/>
</dbReference>
<dbReference type="EMBL" id="KE546992">
    <property type="protein sequence ID" value="EPY50956.1"/>
    <property type="molecule type" value="Genomic_DNA"/>
</dbReference>
<evidence type="ECO:0000313" key="9">
    <source>
        <dbReference type="Proteomes" id="UP000015464"/>
    </source>
</evidence>